<proteinExistence type="predicted"/>
<evidence type="ECO:0000313" key="2">
    <source>
        <dbReference type="Proteomes" id="UP001454036"/>
    </source>
</evidence>
<dbReference type="EMBL" id="BAABME010000440">
    <property type="protein sequence ID" value="GAA0142788.1"/>
    <property type="molecule type" value="Genomic_DNA"/>
</dbReference>
<comment type="caution">
    <text evidence="1">The sequence shown here is derived from an EMBL/GenBank/DDBJ whole genome shotgun (WGS) entry which is preliminary data.</text>
</comment>
<dbReference type="Proteomes" id="UP001454036">
    <property type="component" value="Unassembled WGS sequence"/>
</dbReference>
<sequence length="218" mass="24719">MIDHERQQRRDKSLCYRCKKPFAFGHRCKPTHSIMEYGDNNDNLPLEIVEETKSYGQEDTVVEINHYETSRKGEESIDFYLFSMSGLGIKWLATLNTIIVDWKEMFLIFTIDGKKHKLQGLKPNLKLSMLHTLQSIDMSHHPIPPLSTITTTIPPPPGIISIGGVTCSGHGALVEPMEICKNIGFVNFRCFDLRTTRVFGEGAMIGTYMQGSRPSQIK</sequence>
<reference evidence="1 2" key="1">
    <citation type="submission" date="2024-01" db="EMBL/GenBank/DDBJ databases">
        <title>The complete chloroplast genome sequence of Lithospermum erythrorhizon: insights into the phylogenetic relationship among Boraginaceae species and the maternal lineages of purple gromwells.</title>
        <authorList>
            <person name="Okada T."/>
            <person name="Watanabe K."/>
        </authorList>
    </citation>
    <scope>NUCLEOTIDE SEQUENCE [LARGE SCALE GENOMIC DNA]</scope>
</reference>
<keyword evidence="2" id="KW-1185">Reference proteome</keyword>
<name>A0AAV3NYE9_LITER</name>
<dbReference type="AlphaFoldDB" id="A0AAV3NYE9"/>
<accession>A0AAV3NYE9</accession>
<protein>
    <submittedName>
        <fullName evidence="1">Uncharacterized protein</fullName>
    </submittedName>
</protein>
<evidence type="ECO:0000313" key="1">
    <source>
        <dbReference type="EMBL" id="GAA0142788.1"/>
    </source>
</evidence>
<organism evidence="1 2">
    <name type="scientific">Lithospermum erythrorhizon</name>
    <name type="common">Purple gromwell</name>
    <name type="synonym">Lithospermum officinale var. erythrorhizon</name>
    <dbReference type="NCBI Taxonomy" id="34254"/>
    <lineage>
        <taxon>Eukaryota</taxon>
        <taxon>Viridiplantae</taxon>
        <taxon>Streptophyta</taxon>
        <taxon>Embryophyta</taxon>
        <taxon>Tracheophyta</taxon>
        <taxon>Spermatophyta</taxon>
        <taxon>Magnoliopsida</taxon>
        <taxon>eudicotyledons</taxon>
        <taxon>Gunneridae</taxon>
        <taxon>Pentapetalae</taxon>
        <taxon>asterids</taxon>
        <taxon>lamiids</taxon>
        <taxon>Boraginales</taxon>
        <taxon>Boraginaceae</taxon>
        <taxon>Boraginoideae</taxon>
        <taxon>Lithospermeae</taxon>
        <taxon>Lithospermum</taxon>
    </lineage>
</organism>
<gene>
    <name evidence="1" type="ORF">LIER_03610</name>
</gene>